<dbReference type="Proteomes" id="UP000199607">
    <property type="component" value="Unassembled WGS sequence"/>
</dbReference>
<organism evidence="5 6">
    <name type="scientific">Halogranum rubrum</name>
    <dbReference type="NCBI Taxonomy" id="553466"/>
    <lineage>
        <taxon>Archaea</taxon>
        <taxon>Methanobacteriati</taxon>
        <taxon>Methanobacteriota</taxon>
        <taxon>Stenosarchaea group</taxon>
        <taxon>Halobacteria</taxon>
        <taxon>Halobacteriales</taxon>
        <taxon>Haloferacaceae</taxon>
    </lineage>
</organism>
<evidence type="ECO:0000313" key="6">
    <source>
        <dbReference type="Proteomes" id="UP000199607"/>
    </source>
</evidence>
<evidence type="ECO:0000259" key="3">
    <source>
        <dbReference type="Pfam" id="PF04967"/>
    </source>
</evidence>
<evidence type="ECO:0000259" key="4">
    <source>
        <dbReference type="Pfam" id="PF24278"/>
    </source>
</evidence>
<accession>A0A1I4BX68</accession>
<name>A0A1I4BX68_9EURY</name>
<evidence type="ECO:0000256" key="2">
    <source>
        <dbReference type="ARBA" id="ARBA00023163"/>
    </source>
</evidence>
<dbReference type="PANTHER" id="PTHR34236">
    <property type="entry name" value="DIMETHYL SULFOXIDE REDUCTASE TRANSCRIPTIONAL ACTIVATOR"/>
    <property type="match status" value="1"/>
</dbReference>
<reference evidence="6" key="1">
    <citation type="submission" date="2016-10" db="EMBL/GenBank/DDBJ databases">
        <authorList>
            <person name="Varghese N."/>
            <person name="Submissions S."/>
        </authorList>
    </citation>
    <scope>NUCLEOTIDE SEQUENCE [LARGE SCALE GENOMIC DNA]</scope>
    <source>
        <strain evidence="6">CGMCC 1.7738</strain>
    </source>
</reference>
<dbReference type="InterPro" id="IPR056493">
    <property type="entry name" value="HVO_0513_N"/>
</dbReference>
<dbReference type="AlphaFoldDB" id="A0A1I4BX68"/>
<dbReference type="RefSeq" id="WP_089865985.1">
    <property type="nucleotide sequence ID" value="NZ_FOTC01000001.1"/>
</dbReference>
<proteinExistence type="predicted"/>
<evidence type="ECO:0000313" key="5">
    <source>
        <dbReference type="EMBL" id="SFK73398.1"/>
    </source>
</evidence>
<protein>
    <submittedName>
        <fullName evidence="5">HTH DNA binding domain-containing protein</fullName>
    </submittedName>
</protein>
<dbReference type="EMBL" id="FOTC01000001">
    <property type="protein sequence ID" value="SFK73398.1"/>
    <property type="molecule type" value="Genomic_DNA"/>
</dbReference>
<feature type="domain" description="HVO-0513-like N-terminal" evidence="4">
    <location>
        <begin position="16"/>
        <end position="151"/>
    </location>
</feature>
<dbReference type="PANTHER" id="PTHR34236:SF1">
    <property type="entry name" value="DIMETHYL SULFOXIDE REDUCTASE TRANSCRIPTIONAL ACTIVATOR"/>
    <property type="match status" value="1"/>
</dbReference>
<keyword evidence="2" id="KW-0804">Transcription</keyword>
<evidence type="ECO:0000256" key="1">
    <source>
        <dbReference type="ARBA" id="ARBA00023015"/>
    </source>
</evidence>
<sequence length="221" mass="24150">MKSLRLRLELDEAAIHPMHEFVCRRDGFTRTRLLHWNPDVGQSNSMIFHVEGDDPDAYGEALAAAETVDAYHLSVLDEGSFYVYVRETQSDDDAQLIAAYMAGDLVVVPPVEYRSDRSMVFSLVGTAAAVQAAVDRTPTDIRVDVLRATEYDAGAIDPMLRVTPRQREAVAAAVDVGYYGATRDGSVADVADTLGCSTATAAEHLRKAEAEIMTRAVARQL</sequence>
<gene>
    <name evidence="5" type="ORF">SAMN04487950_0829</name>
</gene>
<dbReference type="InterPro" id="IPR007050">
    <property type="entry name" value="HTH_bacterioopsin"/>
</dbReference>
<feature type="domain" description="HTH bat-type" evidence="3">
    <location>
        <begin position="163"/>
        <end position="214"/>
    </location>
</feature>
<dbReference type="Pfam" id="PF04967">
    <property type="entry name" value="HTH_10"/>
    <property type="match status" value="1"/>
</dbReference>
<dbReference type="Pfam" id="PF24278">
    <property type="entry name" value="HVO_0513_N"/>
    <property type="match status" value="1"/>
</dbReference>
<keyword evidence="1" id="KW-0805">Transcription regulation</keyword>
<keyword evidence="6" id="KW-1185">Reference proteome</keyword>